<dbReference type="Gene3D" id="3.40.109.10">
    <property type="entry name" value="NADH Oxidase"/>
    <property type="match status" value="1"/>
</dbReference>
<evidence type="ECO:0000313" key="5">
    <source>
        <dbReference type="Proteomes" id="UP001078443"/>
    </source>
</evidence>
<evidence type="ECO:0000256" key="1">
    <source>
        <dbReference type="ARBA" id="ARBA00007118"/>
    </source>
</evidence>
<evidence type="ECO:0000256" key="2">
    <source>
        <dbReference type="ARBA" id="ARBA00023002"/>
    </source>
</evidence>
<feature type="domain" description="Nitroreductase" evidence="3">
    <location>
        <begin position="69"/>
        <end position="158"/>
    </location>
</feature>
<keyword evidence="2" id="KW-0560">Oxidoreductase</keyword>
<dbReference type="EMBL" id="JAPQER010000002">
    <property type="protein sequence ID" value="MCY6483830.1"/>
    <property type="molecule type" value="Genomic_DNA"/>
</dbReference>
<dbReference type="InterPro" id="IPR029479">
    <property type="entry name" value="Nitroreductase"/>
</dbReference>
<dbReference type="PANTHER" id="PTHR43673:SF10">
    <property type="entry name" value="NADH DEHYDROGENASE_NAD(P)H NITROREDUCTASE XCC3605-RELATED"/>
    <property type="match status" value="1"/>
</dbReference>
<protein>
    <submittedName>
        <fullName evidence="4">Nitroreductase family protein</fullName>
    </submittedName>
</protein>
<name>A0ABT4D0E5_9CLOT</name>
<evidence type="ECO:0000259" key="3">
    <source>
        <dbReference type="Pfam" id="PF00881"/>
    </source>
</evidence>
<keyword evidence="5" id="KW-1185">Reference proteome</keyword>
<comment type="similarity">
    <text evidence="1">Belongs to the nitroreductase family.</text>
</comment>
<dbReference type="SUPFAM" id="SSF55469">
    <property type="entry name" value="FMN-dependent nitroreductase-like"/>
    <property type="match status" value="1"/>
</dbReference>
<proteinExistence type="inferred from homology"/>
<feature type="domain" description="Nitroreductase" evidence="3">
    <location>
        <begin position="7"/>
        <end position="61"/>
    </location>
</feature>
<dbReference type="Pfam" id="PF00881">
    <property type="entry name" value="Nitroreductase"/>
    <property type="match status" value="2"/>
</dbReference>
<gene>
    <name evidence="4" type="ORF">OW763_05640</name>
</gene>
<dbReference type="RefSeq" id="WP_268040105.1">
    <property type="nucleotide sequence ID" value="NZ_JAPQER010000002.1"/>
</dbReference>
<dbReference type="PANTHER" id="PTHR43673">
    <property type="entry name" value="NAD(P)H NITROREDUCTASE YDGI-RELATED"/>
    <property type="match status" value="1"/>
</dbReference>
<sequence>MNVIECIKKRRSIRKYKTCKVEHEVIEQLVDCARWAPSWNNCKAVRYTVIEKDYEIQTIANTLVASENVNIVKNAPMLLALSIVKNRSGYERDGYTSTAKGATWEMFDTGVACQNICLAAEELGLGTVIMASFDEEGVTKFIDLPEDELIIALVACGYPAEEPKAPRRKEVSQILRYH</sequence>
<dbReference type="InterPro" id="IPR000415">
    <property type="entry name" value="Nitroreductase-like"/>
</dbReference>
<evidence type="ECO:0000313" key="4">
    <source>
        <dbReference type="EMBL" id="MCY6483830.1"/>
    </source>
</evidence>
<dbReference type="Proteomes" id="UP001078443">
    <property type="component" value="Unassembled WGS sequence"/>
</dbReference>
<accession>A0ABT4D0E5</accession>
<organism evidence="4 5">
    <name type="scientific">Clostridium aestuarii</name>
    <dbReference type="NCBI Taxonomy" id="338193"/>
    <lineage>
        <taxon>Bacteria</taxon>
        <taxon>Bacillati</taxon>
        <taxon>Bacillota</taxon>
        <taxon>Clostridia</taxon>
        <taxon>Eubacteriales</taxon>
        <taxon>Clostridiaceae</taxon>
        <taxon>Clostridium</taxon>
    </lineage>
</organism>
<comment type="caution">
    <text evidence="4">The sequence shown here is derived from an EMBL/GenBank/DDBJ whole genome shotgun (WGS) entry which is preliminary data.</text>
</comment>
<reference evidence="4" key="1">
    <citation type="submission" date="2022-12" db="EMBL/GenBank/DDBJ databases">
        <authorList>
            <person name="Wang J."/>
        </authorList>
    </citation>
    <scope>NUCLEOTIDE SEQUENCE</scope>
    <source>
        <strain evidence="4">HY-45-18</strain>
    </source>
</reference>